<dbReference type="Pfam" id="PF02602">
    <property type="entry name" value="HEM4"/>
    <property type="match status" value="1"/>
</dbReference>
<dbReference type="InterPro" id="IPR036108">
    <property type="entry name" value="4pyrrol_syn_uPrphyn_synt_sf"/>
</dbReference>
<dbReference type="FunFam" id="3.40.50.10090:FF:000011">
    <property type="entry name" value="Uroporphyrinogen-III synthase (UroS), putative"/>
    <property type="match status" value="1"/>
</dbReference>
<gene>
    <name evidence="2" type="ORF">AJ80_01741</name>
</gene>
<reference evidence="2 3" key="1">
    <citation type="submission" date="2017-10" db="EMBL/GenBank/DDBJ databases">
        <title>Comparative genomics in systemic dimorphic fungi from Ajellomycetaceae.</title>
        <authorList>
            <person name="Munoz J.F."/>
            <person name="Mcewen J.G."/>
            <person name="Clay O.K."/>
            <person name="Cuomo C.A."/>
        </authorList>
    </citation>
    <scope>NUCLEOTIDE SEQUENCE [LARGE SCALE GENOMIC DNA]</scope>
    <source>
        <strain evidence="2 3">UAMH7299</strain>
    </source>
</reference>
<dbReference type="EMBL" id="PDNA01000015">
    <property type="protein sequence ID" value="PGH26612.1"/>
    <property type="molecule type" value="Genomic_DNA"/>
</dbReference>
<dbReference type="Proteomes" id="UP000224634">
    <property type="component" value="Unassembled WGS sequence"/>
</dbReference>
<dbReference type="GO" id="GO:0005829">
    <property type="term" value="C:cytosol"/>
    <property type="evidence" value="ECO:0007669"/>
    <property type="project" value="TreeGrafter"/>
</dbReference>
<dbReference type="SUPFAM" id="SSF69618">
    <property type="entry name" value="HemD-like"/>
    <property type="match status" value="1"/>
</dbReference>
<accession>A0A2B7Z0K6</accession>
<keyword evidence="3" id="KW-1185">Reference proteome</keyword>
<evidence type="ECO:0000313" key="2">
    <source>
        <dbReference type="EMBL" id="PGH26612.1"/>
    </source>
</evidence>
<dbReference type="OrthoDB" id="5595751at2759"/>
<dbReference type="GO" id="GO:0006780">
    <property type="term" value="P:uroporphyrinogen III biosynthetic process"/>
    <property type="evidence" value="ECO:0007669"/>
    <property type="project" value="InterPro"/>
</dbReference>
<comment type="caution">
    <text evidence="2">The sequence shown here is derived from an EMBL/GenBank/DDBJ whole genome shotgun (WGS) entry which is preliminary data.</text>
</comment>
<dbReference type="UniPathway" id="UPA00251">
    <property type="reaction ID" value="UER00320"/>
</dbReference>
<dbReference type="CDD" id="cd06578">
    <property type="entry name" value="HemD"/>
    <property type="match status" value="1"/>
</dbReference>
<evidence type="ECO:0000259" key="1">
    <source>
        <dbReference type="Pfam" id="PF02602"/>
    </source>
</evidence>
<dbReference type="InterPro" id="IPR039793">
    <property type="entry name" value="UROS/Hem4"/>
</dbReference>
<dbReference type="AlphaFoldDB" id="A0A2B7Z0K6"/>
<dbReference type="STRING" id="1447883.A0A2B7Z0K6"/>
<proteinExistence type="predicted"/>
<name>A0A2B7Z0K6_POLH7</name>
<feature type="domain" description="Tetrapyrrole biosynthesis uroporphyrinogen III synthase" evidence="1">
    <location>
        <begin position="41"/>
        <end position="324"/>
    </location>
</feature>
<sequence length="343" mass="38111">MPSSPTPAPPPIFLLKTKSTPHDNYEEYFSSNNSTSYTYKYTPTFVPVLEHHFRTENLAKVRDLFVEGKIGEKYGGLIFTSQRAVEGFSRMVREDVGESIASAASKSLSLYAVGPATYRSLNTLRTTHLPHSTIHGEECGTGEKLAGVILAHYNSLHNTAQKQKRPLLFLIGETHRDIIPRTLTSALLPPEQRIDLDPLILYATDVMPGFQESFSKALVDARRERNNKDNPNPEAGKHEKMWVVVFSPTGCESMLRALDLISDTTTNNNNNNISDDGTVVARKQDDAEKRDCYIATIGPTTRDHLRERFGVEPDVCAEIPSPEGVGSGIEEFMRRGERGCVTA</sequence>
<dbReference type="PANTHER" id="PTHR12390">
    <property type="entry name" value="UROPORPHYRINOGEN III SYNTHASE"/>
    <property type="match status" value="1"/>
</dbReference>
<dbReference type="InterPro" id="IPR003754">
    <property type="entry name" value="4pyrrol_synth_uPrphyn_synth"/>
</dbReference>
<dbReference type="Gene3D" id="3.40.50.10090">
    <property type="match status" value="2"/>
</dbReference>
<organism evidence="2 3">
    <name type="scientific">Polytolypa hystricis (strain UAMH7299)</name>
    <dbReference type="NCBI Taxonomy" id="1447883"/>
    <lineage>
        <taxon>Eukaryota</taxon>
        <taxon>Fungi</taxon>
        <taxon>Dikarya</taxon>
        <taxon>Ascomycota</taxon>
        <taxon>Pezizomycotina</taxon>
        <taxon>Eurotiomycetes</taxon>
        <taxon>Eurotiomycetidae</taxon>
        <taxon>Onygenales</taxon>
        <taxon>Onygenales incertae sedis</taxon>
        <taxon>Polytolypa</taxon>
    </lineage>
</organism>
<dbReference type="GO" id="GO:0006782">
    <property type="term" value="P:protoporphyrinogen IX biosynthetic process"/>
    <property type="evidence" value="ECO:0007669"/>
    <property type="project" value="UniProtKB-UniPathway"/>
</dbReference>
<protein>
    <recommendedName>
        <fullName evidence="1">Tetrapyrrole biosynthesis uroporphyrinogen III synthase domain-containing protein</fullName>
    </recommendedName>
</protein>
<dbReference type="GO" id="GO:0004852">
    <property type="term" value="F:uroporphyrinogen-III synthase activity"/>
    <property type="evidence" value="ECO:0007669"/>
    <property type="project" value="InterPro"/>
</dbReference>
<dbReference type="PANTHER" id="PTHR12390:SF0">
    <property type="entry name" value="UROPORPHYRINOGEN-III SYNTHASE"/>
    <property type="match status" value="1"/>
</dbReference>
<evidence type="ECO:0000313" key="3">
    <source>
        <dbReference type="Proteomes" id="UP000224634"/>
    </source>
</evidence>